<evidence type="ECO:0000313" key="2">
    <source>
        <dbReference type="Proteomes" id="UP001206925"/>
    </source>
</evidence>
<gene>
    <name evidence="1" type="ORF">M8C21_010101</name>
</gene>
<dbReference type="AlphaFoldDB" id="A0AAD5CL40"/>
<sequence length="223" mass="26063">MALSKFIAPNLLTRSIIRFGPAGATASYRFLNTYDHDPNDNVLGTTRYFLKDCLPWSPVKIMRCRLNKMECGTRAPGGHRGKWKVWQNAEALLLQHHISECRKETRTHLNVQVERNSELSEDFLVRGVSKNVDTELNEPAVLIIERITMQILEDYNEEDFMGRYTMWINLQSDLYDTNAIEMEHKNPLFNIIIPKLNPEWIYKLGIKCEWGIGVPRWYDIFSK</sequence>
<dbReference type="Proteomes" id="UP001206925">
    <property type="component" value="Unassembled WGS sequence"/>
</dbReference>
<dbReference type="EMBL" id="JAMZMK010007717">
    <property type="protein sequence ID" value="KAI7743519.1"/>
    <property type="molecule type" value="Genomic_DNA"/>
</dbReference>
<keyword evidence="2" id="KW-1185">Reference proteome</keyword>
<evidence type="ECO:0000313" key="1">
    <source>
        <dbReference type="EMBL" id="KAI7743519.1"/>
    </source>
</evidence>
<proteinExistence type="predicted"/>
<reference evidence="1" key="1">
    <citation type="submission" date="2022-06" db="EMBL/GenBank/DDBJ databases">
        <title>Uncovering the hologenomic basis of an extraordinary plant invasion.</title>
        <authorList>
            <person name="Bieker V.C."/>
            <person name="Martin M.D."/>
            <person name="Gilbert T."/>
            <person name="Hodgins K."/>
            <person name="Battlay P."/>
            <person name="Petersen B."/>
            <person name="Wilson J."/>
        </authorList>
    </citation>
    <scope>NUCLEOTIDE SEQUENCE</scope>
    <source>
        <strain evidence="1">AA19_3_7</strain>
        <tissue evidence="1">Leaf</tissue>
    </source>
</reference>
<organism evidence="1 2">
    <name type="scientific">Ambrosia artemisiifolia</name>
    <name type="common">Common ragweed</name>
    <dbReference type="NCBI Taxonomy" id="4212"/>
    <lineage>
        <taxon>Eukaryota</taxon>
        <taxon>Viridiplantae</taxon>
        <taxon>Streptophyta</taxon>
        <taxon>Embryophyta</taxon>
        <taxon>Tracheophyta</taxon>
        <taxon>Spermatophyta</taxon>
        <taxon>Magnoliopsida</taxon>
        <taxon>eudicotyledons</taxon>
        <taxon>Gunneridae</taxon>
        <taxon>Pentapetalae</taxon>
        <taxon>asterids</taxon>
        <taxon>campanulids</taxon>
        <taxon>Asterales</taxon>
        <taxon>Asteraceae</taxon>
        <taxon>Asteroideae</taxon>
        <taxon>Heliantheae alliance</taxon>
        <taxon>Heliantheae</taxon>
        <taxon>Ambrosia</taxon>
    </lineage>
</organism>
<protein>
    <submittedName>
        <fullName evidence="1">Uncharacterized protein</fullName>
    </submittedName>
</protein>
<accession>A0AAD5CL40</accession>
<name>A0AAD5CL40_AMBAR</name>
<comment type="caution">
    <text evidence="1">The sequence shown here is derived from an EMBL/GenBank/DDBJ whole genome shotgun (WGS) entry which is preliminary data.</text>
</comment>